<feature type="compositionally biased region" description="Polar residues" evidence="1">
    <location>
        <begin position="58"/>
        <end position="73"/>
    </location>
</feature>
<evidence type="ECO:0000256" key="1">
    <source>
        <dbReference type="SAM" id="MobiDB-lite"/>
    </source>
</evidence>
<dbReference type="Proteomes" id="UP000188318">
    <property type="component" value="Unassembled WGS sequence"/>
</dbReference>
<accession>A0A1R3RQ80</accession>
<feature type="compositionally biased region" description="Basic and acidic residues" evidence="1">
    <location>
        <begin position="74"/>
        <end position="86"/>
    </location>
</feature>
<feature type="compositionally biased region" description="Basic residues" evidence="1">
    <location>
        <begin position="1"/>
        <end position="10"/>
    </location>
</feature>
<feature type="compositionally biased region" description="Polar residues" evidence="1">
    <location>
        <begin position="90"/>
        <end position="103"/>
    </location>
</feature>
<dbReference type="OMA" id="LMWEFEP"/>
<feature type="compositionally biased region" description="Low complexity" evidence="1">
    <location>
        <begin position="46"/>
        <end position="57"/>
    </location>
</feature>
<evidence type="ECO:0000313" key="2">
    <source>
        <dbReference type="EMBL" id="OOF96646.1"/>
    </source>
</evidence>
<dbReference type="VEuPathDB" id="FungiDB:ASPCADRAFT_129718"/>
<feature type="region of interest" description="Disordered" evidence="1">
    <location>
        <begin position="1"/>
        <end position="114"/>
    </location>
</feature>
<sequence length="602" mass="66192">MTKRPSKRLKTGPQYASPVFEPDPPDVQHVEDTTETASSGRLKNMAEAAAELQHAAATQSGSLTGNPQQPSQPKSKEVHQDARHSDAAVSGNQPKAGTPQQPQIHFGEGGSTPRWVIVPNAQEDANSQGPPLRWQFEPGPAGAHLLQGQRLYRIADKWLRESLRDPDFRGTVAQYVSERQHLAQLVRRGEDPVPFFITQRTPAAPIVAGASGFQETRGLPGNLAETMNARPFVPREEMYWFGDYERPWPESRPTQQQKYPERVSAEQANRVLAAMAQMFNMSNNSPRDAEPTPSPENLKNESDDADSQDTEPYSYFGEEDGVELENEFWPGYIGPDQLTGYPMPPPALRRPKVATLAAAAAEAARVGPGWPFMEQGEPALREPDQAPTHAGPTRSGPPLKGRQTAHKTRSSQSKASESRGDKRNQAIKYLEANFSLHFPIRTNRRVRSWAGEQIVHREDIGLPGQIGQLPRFPPPHPASGPEQAQPAPDEGPNRAPKRVAKRASKPAPKRTSKRAPKRAREETPEAASKAVPEQTPKQAPKRAPKRALEEASEEDSEEAPKQAQPVKRGQAKRKREQATPAPAAPAGRRQTRSMAKGKDAGK</sequence>
<dbReference type="AlphaFoldDB" id="A0A1R3RQ80"/>
<proteinExistence type="predicted"/>
<reference evidence="3" key="1">
    <citation type="journal article" date="2017" name="Genome Biol.">
        <title>Comparative genomics reveals high biological diversity and specific adaptations in the industrially and medically important fungal genus Aspergillus.</title>
        <authorList>
            <person name="de Vries R.P."/>
            <person name="Riley R."/>
            <person name="Wiebenga A."/>
            <person name="Aguilar-Osorio G."/>
            <person name="Amillis S."/>
            <person name="Uchima C.A."/>
            <person name="Anderluh G."/>
            <person name="Asadollahi M."/>
            <person name="Askin M."/>
            <person name="Barry K."/>
            <person name="Battaglia E."/>
            <person name="Bayram O."/>
            <person name="Benocci T."/>
            <person name="Braus-Stromeyer S.A."/>
            <person name="Caldana C."/>
            <person name="Canovas D."/>
            <person name="Cerqueira G.C."/>
            <person name="Chen F."/>
            <person name="Chen W."/>
            <person name="Choi C."/>
            <person name="Clum A."/>
            <person name="Dos Santos R.A."/>
            <person name="Damasio A.R."/>
            <person name="Diallinas G."/>
            <person name="Emri T."/>
            <person name="Fekete E."/>
            <person name="Flipphi M."/>
            <person name="Freyberg S."/>
            <person name="Gallo A."/>
            <person name="Gournas C."/>
            <person name="Habgood R."/>
            <person name="Hainaut M."/>
            <person name="Harispe M.L."/>
            <person name="Henrissat B."/>
            <person name="Hilden K.S."/>
            <person name="Hope R."/>
            <person name="Hossain A."/>
            <person name="Karabika E."/>
            <person name="Karaffa L."/>
            <person name="Karanyi Z."/>
            <person name="Krasevec N."/>
            <person name="Kuo A."/>
            <person name="Kusch H."/>
            <person name="LaButti K."/>
            <person name="Lagendijk E.L."/>
            <person name="Lapidus A."/>
            <person name="Levasseur A."/>
            <person name="Lindquist E."/>
            <person name="Lipzen A."/>
            <person name="Logrieco A.F."/>
            <person name="MacCabe A."/>
            <person name="Maekelae M.R."/>
            <person name="Malavazi I."/>
            <person name="Melin P."/>
            <person name="Meyer V."/>
            <person name="Mielnichuk N."/>
            <person name="Miskei M."/>
            <person name="Molnar A.P."/>
            <person name="Mule G."/>
            <person name="Ngan C.Y."/>
            <person name="Orejas M."/>
            <person name="Orosz E."/>
            <person name="Ouedraogo J.P."/>
            <person name="Overkamp K.M."/>
            <person name="Park H.-S."/>
            <person name="Perrone G."/>
            <person name="Piumi F."/>
            <person name="Punt P.J."/>
            <person name="Ram A.F."/>
            <person name="Ramon A."/>
            <person name="Rauscher S."/>
            <person name="Record E."/>
            <person name="Riano-Pachon D.M."/>
            <person name="Robert V."/>
            <person name="Roehrig J."/>
            <person name="Ruller R."/>
            <person name="Salamov A."/>
            <person name="Salih N.S."/>
            <person name="Samson R.A."/>
            <person name="Sandor E."/>
            <person name="Sanguinetti M."/>
            <person name="Schuetze T."/>
            <person name="Sepcic K."/>
            <person name="Shelest E."/>
            <person name="Sherlock G."/>
            <person name="Sophianopoulou V."/>
            <person name="Squina F.M."/>
            <person name="Sun H."/>
            <person name="Susca A."/>
            <person name="Todd R.B."/>
            <person name="Tsang A."/>
            <person name="Unkles S.E."/>
            <person name="van de Wiele N."/>
            <person name="van Rossen-Uffink D."/>
            <person name="Oliveira J.V."/>
            <person name="Vesth T.C."/>
            <person name="Visser J."/>
            <person name="Yu J.-H."/>
            <person name="Zhou M."/>
            <person name="Andersen M.R."/>
            <person name="Archer D.B."/>
            <person name="Baker S.E."/>
            <person name="Benoit I."/>
            <person name="Brakhage A.A."/>
            <person name="Braus G.H."/>
            <person name="Fischer R."/>
            <person name="Frisvad J.C."/>
            <person name="Goldman G.H."/>
            <person name="Houbraken J."/>
            <person name="Oakley B."/>
            <person name="Pocsi I."/>
            <person name="Scazzocchio C."/>
            <person name="Seiboth B."/>
            <person name="vanKuyk P.A."/>
            <person name="Wortman J."/>
            <person name="Dyer P.S."/>
            <person name="Grigoriev I.V."/>
        </authorList>
    </citation>
    <scope>NUCLEOTIDE SEQUENCE [LARGE SCALE GENOMIC DNA]</scope>
    <source>
        <strain evidence="3">ITEM 5010</strain>
    </source>
</reference>
<evidence type="ECO:0000313" key="3">
    <source>
        <dbReference type="Proteomes" id="UP000188318"/>
    </source>
</evidence>
<feature type="compositionally biased region" description="Basic residues" evidence="1">
    <location>
        <begin position="495"/>
        <end position="517"/>
    </location>
</feature>
<keyword evidence="3" id="KW-1185">Reference proteome</keyword>
<feature type="region of interest" description="Disordered" evidence="1">
    <location>
        <begin position="368"/>
        <end position="424"/>
    </location>
</feature>
<dbReference type="OrthoDB" id="4506111at2759"/>
<gene>
    <name evidence="2" type="ORF">ASPCADRAFT_129718</name>
</gene>
<protein>
    <submittedName>
        <fullName evidence="2">Uncharacterized protein</fullName>
    </submittedName>
</protein>
<organism evidence="2 3">
    <name type="scientific">Aspergillus carbonarius (strain ITEM 5010)</name>
    <dbReference type="NCBI Taxonomy" id="602072"/>
    <lineage>
        <taxon>Eukaryota</taxon>
        <taxon>Fungi</taxon>
        <taxon>Dikarya</taxon>
        <taxon>Ascomycota</taxon>
        <taxon>Pezizomycotina</taxon>
        <taxon>Eurotiomycetes</taxon>
        <taxon>Eurotiomycetidae</taxon>
        <taxon>Eurotiales</taxon>
        <taxon>Aspergillaceae</taxon>
        <taxon>Aspergillus</taxon>
        <taxon>Aspergillus subgen. Circumdati</taxon>
    </lineage>
</organism>
<feature type="region of interest" description="Disordered" evidence="1">
    <location>
        <begin position="460"/>
        <end position="602"/>
    </location>
</feature>
<name>A0A1R3RQ80_ASPC5</name>
<feature type="region of interest" description="Disordered" evidence="1">
    <location>
        <begin position="282"/>
        <end position="315"/>
    </location>
</feature>
<dbReference type="EMBL" id="KV907498">
    <property type="protein sequence ID" value="OOF96646.1"/>
    <property type="molecule type" value="Genomic_DNA"/>
</dbReference>